<proteinExistence type="predicted"/>
<keyword evidence="4" id="KW-1185">Reference proteome</keyword>
<feature type="compositionally biased region" description="Pro residues" evidence="1">
    <location>
        <begin position="170"/>
        <end position="185"/>
    </location>
</feature>
<dbReference type="SUPFAM" id="SSF56281">
    <property type="entry name" value="Metallo-hydrolase/oxidoreductase"/>
    <property type="match status" value="1"/>
</dbReference>
<evidence type="ECO:0000313" key="4">
    <source>
        <dbReference type="Proteomes" id="UP000318741"/>
    </source>
</evidence>
<name>A0A517P877_9PLAN</name>
<feature type="region of interest" description="Disordered" evidence="1">
    <location>
        <begin position="161"/>
        <end position="189"/>
    </location>
</feature>
<feature type="domain" description="Metallo-beta-lactamase" evidence="2">
    <location>
        <begin position="25"/>
        <end position="215"/>
    </location>
</feature>
<dbReference type="Gene3D" id="3.60.15.10">
    <property type="entry name" value="Ribonuclease Z/Hydroxyacylglutathione hydrolase-like"/>
    <property type="match status" value="1"/>
</dbReference>
<accession>A0A517P877</accession>
<protein>
    <recommendedName>
        <fullName evidence="2">Metallo-beta-lactamase domain-containing protein</fullName>
    </recommendedName>
</protein>
<dbReference type="CDD" id="cd06262">
    <property type="entry name" value="metallo-hydrolase-like_MBL-fold"/>
    <property type="match status" value="1"/>
</dbReference>
<evidence type="ECO:0000313" key="3">
    <source>
        <dbReference type="EMBL" id="QDT15581.1"/>
    </source>
</evidence>
<dbReference type="EMBL" id="CP036265">
    <property type="protein sequence ID" value="QDT15581.1"/>
    <property type="molecule type" value="Genomic_DNA"/>
</dbReference>
<organism evidence="3 4">
    <name type="scientific">Alienimonas californiensis</name>
    <dbReference type="NCBI Taxonomy" id="2527989"/>
    <lineage>
        <taxon>Bacteria</taxon>
        <taxon>Pseudomonadati</taxon>
        <taxon>Planctomycetota</taxon>
        <taxon>Planctomycetia</taxon>
        <taxon>Planctomycetales</taxon>
        <taxon>Planctomycetaceae</taxon>
        <taxon>Alienimonas</taxon>
    </lineage>
</organism>
<dbReference type="Proteomes" id="UP000318741">
    <property type="component" value="Chromosome"/>
</dbReference>
<reference evidence="3 4" key="1">
    <citation type="submission" date="2019-02" db="EMBL/GenBank/DDBJ databases">
        <title>Deep-cultivation of Planctomycetes and their phenomic and genomic characterization uncovers novel biology.</title>
        <authorList>
            <person name="Wiegand S."/>
            <person name="Jogler M."/>
            <person name="Boedeker C."/>
            <person name="Pinto D."/>
            <person name="Vollmers J."/>
            <person name="Rivas-Marin E."/>
            <person name="Kohn T."/>
            <person name="Peeters S.H."/>
            <person name="Heuer A."/>
            <person name="Rast P."/>
            <person name="Oberbeckmann S."/>
            <person name="Bunk B."/>
            <person name="Jeske O."/>
            <person name="Meyerdierks A."/>
            <person name="Storesund J.E."/>
            <person name="Kallscheuer N."/>
            <person name="Luecker S."/>
            <person name="Lage O.M."/>
            <person name="Pohl T."/>
            <person name="Merkel B.J."/>
            <person name="Hornburger P."/>
            <person name="Mueller R.-W."/>
            <person name="Bruemmer F."/>
            <person name="Labrenz M."/>
            <person name="Spormann A.M."/>
            <person name="Op den Camp H."/>
            <person name="Overmann J."/>
            <person name="Amann R."/>
            <person name="Jetten M.S.M."/>
            <person name="Mascher T."/>
            <person name="Medema M.H."/>
            <person name="Devos D.P."/>
            <person name="Kaster A.-K."/>
            <person name="Ovreas L."/>
            <person name="Rohde M."/>
            <person name="Galperin M.Y."/>
            <person name="Jogler C."/>
        </authorList>
    </citation>
    <scope>NUCLEOTIDE SEQUENCE [LARGE SCALE GENOMIC DNA]</scope>
    <source>
        <strain evidence="3 4">CA12</strain>
    </source>
</reference>
<dbReference type="AlphaFoldDB" id="A0A517P877"/>
<evidence type="ECO:0000256" key="1">
    <source>
        <dbReference type="SAM" id="MobiDB-lite"/>
    </source>
</evidence>
<sequence length="245" mass="25860">MGGPDEGGLALLPQFGAAGGRTLRPPNSYVLVFKQAGARKALLIDAPLRHALPGVRGLREEGVEIVGCLLTHADLAVRGDAYDALAAEFGLPFFLHPEDRHDPRVQGLLTEWEDPVEACEPGGPLAELPVEALHWPGRTPGSVMLHTPKFGGVLLAGDSVIAPGPMQPDDAPPLARPPAPPPPFSPTDDEVCDAWRTLLARWETDGAPRTLAPLHGAIHVDADVPALVRGMLNTAPDMTGVRDTA</sequence>
<dbReference type="InterPro" id="IPR036866">
    <property type="entry name" value="RibonucZ/Hydroxyglut_hydro"/>
</dbReference>
<gene>
    <name evidence="3" type="ORF">CA12_16660</name>
</gene>
<evidence type="ECO:0000259" key="2">
    <source>
        <dbReference type="SMART" id="SM00849"/>
    </source>
</evidence>
<dbReference type="SMART" id="SM00849">
    <property type="entry name" value="Lactamase_B"/>
    <property type="match status" value="1"/>
</dbReference>
<dbReference type="KEGG" id="acaf:CA12_16660"/>
<dbReference type="InterPro" id="IPR001279">
    <property type="entry name" value="Metallo-B-lactamas"/>
</dbReference>